<comment type="caution">
    <text evidence="1">The sequence shown here is derived from an EMBL/GenBank/DDBJ whole genome shotgun (WGS) entry which is preliminary data.</text>
</comment>
<evidence type="ECO:0000313" key="1">
    <source>
        <dbReference type="EMBL" id="MPM90555.1"/>
    </source>
</evidence>
<organism evidence="1">
    <name type="scientific">bioreactor metagenome</name>
    <dbReference type="NCBI Taxonomy" id="1076179"/>
    <lineage>
        <taxon>unclassified sequences</taxon>
        <taxon>metagenomes</taxon>
        <taxon>ecological metagenomes</taxon>
    </lineage>
</organism>
<accession>A0A645DMT3</accession>
<dbReference type="EMBL" id="VSSQ01037778">
    <property type="protein sequence ID" value="MPM90555.1"/>
    <property type="molecule type" value="Genomic_DNA"/>
</dbReference>
<gene>
    <name evidence="1" type="ORF">SDC9_137676</name>
</gene>
<reference evidence="1" key="1">
    <citation type="submission" date="2019-08" db="EMBL/GenBank/DDBJ databases">
        <authorList>
            <person name="Kucharzyk K."/>
            <person name="Murdoch R.W."/>
            <person name="Higgins S."/>
            <person name="Loffler F."/>
        </authorList>
    </citation>
    <scope>NUCLEOTIDE SEQUENCE</scope>
</reference>
<sequence>MIHMMRVPHEMLPKAVISTKFEKISFIIYCDVYSTFASRMIATKSSSDDILRPPLF</sequence>
<dbReference type="AlphaFoldDB" id="A0A645DMT3"/>
<name>A0A645DMT3_9ZZZZ</name>
<proteinExistence type="predicted"/>
<protein>
    <submittedName>
        <fullName evidence="1">Uncharacterized protein</fullName>
    </submittedName>
</protein>